<reference evidence="3" key="1">
    <citation type="submission" date="2021-06" db="EMBL/GenBank/DDBJ databases">
        <authorList>
            <person name="Kallberg Y."/>
            <person name="Tangrot J."/>
            <person name="Rosling A."/>
        </authorList>
    </citation>
    <scope>NUCLEOTIDE SEQUENCE</scope>
    <source>
        <strain evidence="3">UK204</strain>
    </source>
</reference>
<dbReference type="GO" id="GO:0005886">
    <property type="term" value="C:plasma membrane"/>
    <property type="evidence" value="ECO:0007669"/>
    <property type="project" value="TreeGrafter"/>
</dbReference>
<dbReference type="EMBL" id="CAJVPQ010000287">
    <property type="protein sequence ID" value="CAG8466881.1"/>
    <property type="molecule type" value="Genomic_DNA"/>
</dbReference>
<protein>
    <submittedName>
        <fullName evidence="3">17005_t:CDS:1</fullName>
    </submittedName>
</protein>
<keyword evidence="2" id="KW-0812">Transmembrane</keyword>
<feature type="transmembrane region" description="Helical" evidence="2">
    <location>
        <begin position="543"/>
        <end position="560"/>
    </location>
</feature>
<comment type="caution">
    <text evidence="3">The sequence shown here is derived from an EMBL/GenBank/DDBJ whole genome shotgun (WGS) entry which is preliminary data.</text>
</comment>
<dbReference type="Proteomes" id="UP000789570">
    <property type="component" value="Unassembled WGS sequence"/>
</dbReference>
<sequence length="1025" mass="121211">MKEKNVIFVAISCVVEFDMTVKKDEVKIQVEDTTIEKDNIFTSEDKEQHLNGKTVIYKIHLDSHKIDEVIFKVVEVEKYKEEEIGGIVSFVHDKQTYFFIFNTNGIYRFTIELDDNDFEQFNYPKRFIKKLETLYRSKSCIFHINNCIFGNYFHIEQYREGIQVMQLYDLRTMQIQQIFNIYEEKKYNKYNDSILAISANKQMIAFSSGYEKLALYLIENGLEIIHKHFRKDTKIIACEFKDANNLMIIVKKAKYKDAKMLLWNLYTNKFQKYDKYIGAEEDEESILYSASIPCKYVLVDDCGSVFSVYDKLYQIDNNDKAKEEKEKEKEPWITDITDITDNKNKIWVYLDQNKSIQLYIGKCTVQVWHQIKQKEKFILEYIWVNDEILQIFDLIIYENVIGFSLKLENNIHLEWVYNDDNGHKNLMRHAYYALEYLNDQKDKLVGYENQHVFEEIKYNVTLMIWRFIRNYPGIWKLLDIHYNLMASIIIGGSNTLIKYILFGDDNVINHEYLHIPRLTQWIDVELNDRPKKKLEIYKDKSDLQIAIGWILIVTYLLEYYSKNATKHDGWLITISKALPDLYKYNLEFCVSELFYKKCMEGIEISNIIEHTDIIPKNIQIILKAKQKYTAFNPISKLISTSEPKFNFKALGKVLRLKLTKLYAKILPNNYENCSPTVKMVPLHNLTINSIHEKNNDKPSQLPLYLQRCYLLVVEYRQFEHHGWRYYFKFFNCFDLASVVLAVVVMSVHVTPSFDTKNAFANVETTQEITIAISFTMLLLWFEFILYLRLISEPAKYIYIMLNIINETWIFLAFMILVMAGLAHSFLLLLQYPDFTNLTESTTTSSTLIMDDSNFKIQNDFDRTEDNPAKNFLNGAFLQQDAWSFWAVKFITFFGSFLLVTILQNMFIALMGGVYSNAYEKGRVALLRFRAESISDYEALDEIYFYPPPPEPKFIYYIELNNKVVKKGKEKEISITELDNKVSEEEEISNNDLNNKINEYNIKYNSRFDEINSKIDKLLNLNHSVN</sequence>
<dbReference type="AlphaFoldDB" id="A0A9N8Z1H9"/>
<organism evidence="3 4">
    <name type="scientific">Funneliformis caledonium</name>
    <dbReference type="NCBI Taxonomy" id="1117310"/>
    <lineage>
        <taxon>Eukaryota</taxon>
        <taxon>Fungi</taxon>
        <taxon>Fungi incertae sedis</taxon>
        <taxon>Mucoromycota</taxon>
        <taxon>Glomeromycotina</taxon>
        <taxon>Glomeromycetes</taxon>
        <taxon>Glomerales</taxon>
        <taxon>Glomeraceae</taxon>
        <taxon>Funneliformis</taxon>
    </lineage>
</organism>
<keyword evidence="2" id="KW-0472">Membrane</keyword>
<keyword evidence="1" id="KW-0677">Repeat</keyword>
<dbReference type="PANTHER" id="PTHR10582">
    <property type="entry name" value="TRANSIENT RECEPTOR POTENTIAL ION CHANNEL PROTEIN"/>
    <property type="match status" value="1"/>
</dbReference>
<keyword evidence="4" id="KW-1185">Reference proteome</keyword>
<name>A0A9N8Z1H9_9GLOM</name>
<evidence type="ECO:0000313" key="4">
    <source>
        <dbReference type="Proteomes" id="UP000789570"/>
    </source>
</evidence>
<evidence type="ECO:0000313" key="3">
    <source>
        <dbReference type="EMBL" id="CAG8466881.1"/>
    </source>
</evidence>
<feature type="transmembrane region" description="Helical" evidence="2">
    <location>
        <begin position="808"/>
        <end position="829"/>
    </location>
</feature>
<dbReference type="InterPro" id="IPR024862">
    <property type="entry name" value="TRPV"/>
</dbReference>
<evidence type="ECO:0000256" key="2">
    <source>
        <dbReference type="SAM" id="Phobius"/>
    </source>
</evidence>
<evidence type="ECO:0000256" key="1">
    <source>
        <dbReference type="ARBA" id="ARBA00022737"/>
    </source>
</evidence>
<accession>A0A9N8Z1H9</accession>
<dbReference type="PANTHER" id="PTHR10582:SF2">
    <property type="entry name" value="INACTIVE"/>
    <property type="match status" value="1"/>
</dbReference>
<feature type="transmembrane region" description="Helical" evidence="2">
    <location>
        <begin position="768"/>
        <end position="787"/>
    </location>
</feature>
<dbReference type="GO" id="GO:0098703">
    <property type="term" value="P:calcium ion import across plasma membrane"/>
    <property type="evidence" value="ECO:0007669"/>
    <property type="project" value="TreeGrafter"/>
</dbReference>
<dbReference type="OrthoDB" id="2342709at2759"/>
<feature type="transmembrane region" description="Helical" evidence="2">
    <location>
        <begin position="725"/>
        <end position="748"/>
    </location>
</feature>
<keyword evidence="2" id="KW-1133">Transmembrane helix</keyword>
<gene>
    <name evidence="3" type="ORF">FCALED_LOCUS2023</name>
</gene>
<dbReference type="GO" id="GO:0005216">
    <property type="term" value="F:monoatomic ion channel activity"/>
    <property type="evidence" value="ECO:0007669"/>
    <property type="project" value="InterPro"/>
</dbReference>
<proteinExistence type="predicted"/>